<evidence type="ECO:0000256" key="1">
    <source>
        <dbReference type="ARBA" id="ARBA00010790"/>
    </source>
</evidence>
<organism evidence="5 6">
    <name type="scientific">Thyridium curvatum</name>
    <dbReference type="NCBI Taxonomy" id="1093900"/>
    <lineage>
        <taxon>Eukaryota</taxon>
        <taxon>Fungi</taxon>
        <taxon>Dikarya</taxon>
        <taxon>Ascomycota</taxon>
        <taxon>Pezizomycotina</taxon>
        <taxon>Sordariomycetes</taxon>
        <taxon>Sordariomycetidae</taxon>
        <taxon>Thyridiales</taxon>
        <taxon>Thyridiaceae</taxon>
        <taxon>Thyridium</taxon>
    </lineage>
</organism>
<evidence type="ECO:0000313" key="6">
    <source>
        <dbReference type="Proteomes" id="UP000319257"/>
    </source>
</evidence>
<dbReference type="InterPro" id="IPR000172">
    <property type="entry name" value="GMC_OxRdtase_N"/>
</dbReference>
<dbReference type="EMBL" id="SKBQ01000076">
    <property type="protein sequence ID" value="TPX08568.1"/>
    <property type="molecule type" value="Genomic_DNA"/>
</dbReference>
<dbReference type="Gene3D" id="3.50.50.60">
    <property type="entry name" value="FAD/NAD(P)-binding domain"/>
    <property type="match status" value="1"/>
</dbReference>
<dbReference type="AlphaFoldDB" id="A0A507AUN0"/>
<evidence type="ECO:0000259" key="4">
    <source>
        <dbReference type="PROSITE" id="PS00623"/>
    </source>
</evidence>
<dbReference type="Gene3D" id="3.30.560.10">
    <property type="entry name" value="Glucose Oxidase, domain 3"/>
    <property type="match status" value="1"/>
</dbReference>
<dbReference type="RefSeq" id="XP_030990279.1">
    <property type="nucleotide sequence ID" value="XM_031144921.1"/>
</dbReference>
<proteinExistence type="inferred from homology"/>
<keyword evidence="3" id="KW-0285">Flavoprotein</keyword>
<dbReference type="GO" id="GO:0016614">
    <property type="term" value="F:oxidoreductase activity, acting on CH-OH group of donors"/>
    <property type="evidence" value="ECO:0007669"/>
    <property type="project" value="InterPro"/>
</dbReference>
<keyword evidence="6" id="KW-1185">Reference proteome</keyword>
<dbReference type="Pfam" id="PF00732">
    <property type="entry name" value="GMC_oxred_N"/>
    <property type="match status" value="1"/>
</dbReference>
<protein>
    <recommendedName>
        <fullName evidence="4">Glucose-methanol-choline oxidoreductase N-terminal domain-containing protein</fullName>
    </recommendedName>
</protein>
<dbReference type="GeneID" id="41977354"/>
<feature type="binding site" evidence="2">
    <location>
        <position position="241"/>
    </location>
    <ligand>
        <name>FAD</name>
        <dbReference type="ChEBI" id="CHEBI:57692"/>
    </ligand>
</feature>
<accession>A0A507AUN0</accession>
<name>A0A507AUN0_9PEZI</name>
<comment type="cofactor">
    <cofactor evidence="2">
        <name>FAD</name>
        <dbReference type="ChEBI" id="CHEBI:57692"/>
    </cofactor>
</comment>
<evidence type="ECO:0000256" key="3">
    <source>
        <dbReference type="RuleBase" id="RU003968"/>
    </source>
</evidence>
<dbReference type="OrthoDB" id="269227at2759"/>
<dbReference type="Pfam" id="PF05199">
    <property type="entry name" value="GMC_oxred_C"/>
    <property type="match status" value="1"/>
</dbReference>
<dbReference type="SUPFAM" id="SSF51905">
    <property type="entry name" value="FAD/NAD(P)-binding domain"/>
    <property type="match status" value="1"/>
</dbReference>
<dbReference type="InterPro" id="IPR012132">
    <property type="entry name" value="GMC_OxRdtase"/>
</dbReference>
<sequence length="601" mass="64440">MAPSTTTAKEADYIVVGGGTAGLVVANRLSEDPSASVLVLEAGADLSADPRVSGPALFMTLFNTDADWAFRTVPQAGLRGRRIDEPQGRALGGSSAINGQAFVAPAAAGIDAWAALGSEGWGWEALRPYFRRCCTLTEPDEETRRHLGVDWLSEEDKGTDGPLKVYFPAVKENPVAKSWIEAFKGMGKITTGDPFSGKSVGAYSNLATVDPVEKVRSYSYSAYGAPAAQRNNVQLVTQATVQKIVFSRPNSSGDVRATGVQVSVAGGDVETFSAKKEVILAAGVFNTPKVLELSGVGQKDLLEKHGVPVVVDSPGVGENLQNHLHTAVSYEVADGVATVDALMRQEPEALAEAQRLYVEKREGPLTVGGIQSHAYMPLPDSARVPISEILDKNPPSTKDATFVAAVRSIVEREDESSCAWFIFPAQGNLHEETRNTVMPQNFLTFALAQCYPFSRGSSHISSADAGAAPAIDPRYFSHPADLELMARHLQELDKLRQRAELAAYLKPDGARNHPDSFLLADPEVARRYTLDTARSTYHCCGTAAMLPRDKGGVVDSRLVVYGTENLRVVDASVFPLIPRGNIQSTVYAVAERAADIIKKGV</sequence>
<dbReference type="InterPro" id="IPR007867">
    <property type="entry name" value="GMC_OxRtase_C"/>
</dbReference>
<dbReference type="SUPFAM" id="SSF54373">
    <property type="entry name" value="FAD-linked reductases, C-terminal domain"/>
    <property type="match status" value="1"/>
</dbReference>
<dbReference type="Proteomes" id="UP000319257">
    <property type="component" value="Unassembled WGS sequence"/>
</dbReference>
<dbReference type="PANTHER" id="PTHR11552">
    <property type="entry name" value="GLUCOSE-METHANOL-CHOLINE GMC OXIDOREDUCTASE"/>
    <property type="match status" value="1"/>
</dbReference>
<dbReference type="PIRSF" id="PIRSF000137">
    <property type="entry name" value="Alcohol_oxidase"/>
    <property type="match status" value="1"/>
</dbReference>
<dbReference type="PANTHER" id="PTHR11552:SF210">
    <property type="entry name" value="GLUCOSE-METHANOL-CHOLINE OXIDOREDUCTASE N-TERMINAL DOMAIN-CONTAINING PROTEIN-RELATED"/>
    <property type="match status" value="1"/>
</dbReference>
<dbReference type="InterPro" id="IPR036188">
    <property type="entry name" value="FAD/NAD-bd_sf"/>
</dbReference>
<evidence type="ECO:0000256" key="2">
    <source>
        <dbReference type="PIRSR" id="PIRSR000137-2"/>
    </source>
</evidence>
<dbReference type="GO" id="GO:0050660">
    <property type="term" value="F:flavin adenine dinucleotide binding"/>
    <property type="evidence" value="ECO:0007669"/>
    <property type="project" value="InterPro"/>
</dbReference>
<dbReference type="InParanoid" id="A0A507AUN0"/>
<keyword evidence="2 3" id="KW-0274">FAD</keyword>
<comment type="caution">
    <text evidence="5">The sequence shown here is derived from an EMBL/GenBank/DDBJ whole genome shotgun (WGS) entry which is preliminary data.</text>
</comment>
<feature type="domain" description="Glucose-methanol-choline oxidoreductase N-terminal" evidence="4">
    <location>
        <begin position="88"/>
        <end position="111"/>
    </location>
</feature>
<comment type="similarity">
    <text evidence="1 3">Belongs to the GMC oxidoreductase family.</text>
</comment>
<dbReference type="STRING" id="1093900.A0A507AUN0"/>
<dbReference type="PROSITE" id="PS00623">
    <property type="entry name" value="GMC_OXRED_1"/>
    <property type="match status" value="1"/>
</dbReference>
<reference evidence="5 6" key="1">
    <citation type="submission" date="2019-06" db="EMBL/GenBank/DDBJ databases">
        <title>Draft genome sequence of the filamentous fungus Phialemoniopsis curvata isolated from diesel fuel.</title>
        <authorList>
            <person name="Varaljay V.A."/>
            <person name="Lyon W.J."/>
            <person name="Crouch A.L."/>
            <person name="Drake C.E."/>
            <person name="Hollomon J.M."/>
            <person name="Nadeau L.J."/>
            <person name="Nunn H.S."/>
            <person name="Stevenson B.S."/>
            <person name="Bojanowski C.L."/>
            <person name="Crookes-Goodson W.J."/>
        </authorList>
    </citation>
    <scope>NUCLEOTIDE SEQUENCE [LARGE SCALE GENOMIC DNA]</scope>
    <source>
        <strain evidence="5 6">D216</strain>
    </source>
</reference>
<gene>
    <name evidence="5" type="ORF">E0L32_009907</name>
</gene>
<evidence type="ECO:0000313" key="5">
    <source>
        <dbReference type="EMBL" id="TPX08568.1"/>
    </source>
</evidence>